<name>A0A7I8VBC3_9ANNE</name>
<evidence type="ECO:0000313" key="1">
    <source>
        <dbReference type="EMBL" id="CAD5112932.1"/>
    </source>
</evidence>
<comment type="caution">
    <text evidence="1">The sequence shown here is derived from an EMBL/GenBank/DDBJ whole genome shotgun (WGS) entry which is preliminary data.</text>
</comment>
<reference evidence="1 2" key="1">
    <citation type="submission" date="2020-08" db="EMBL/GenBank/DDBJ databases">
        <authorList>
            <person name="Hejnol A."/>
        </authorList>
    </citation>
    <scope>NUCLEOTIDE SEQUENCE [LARGE SCALE GENOMIC DNA]</scope>
</reference>
<organism evidence="1 2">
    <name type="scientific">Dimorphilus gyrociliatus</name>
    <dbReference type="NCBI Taxonomy" id="2664684"/>
    <lineage>
        <taxon>Eukaryota</taxon>
        <taxon>Metazoa</taxon>
        <taxon>Spiralia</taxon>
        <taxon>Lophotrochozoa</taxon>
        <taxon>Annelida</taxon>
        <taxon>Polychaeta</taxon>
        <taxon>Polychaeta incertae sedis</taxon>
        <taxon>Dinophilidae</taxon>
        <taxon>Dimorphilus</taxon>
    </lineage>
</organism>
<gene>
    <name evidence="1" type="ORF">DGYR_LOCUS1991</name>
</gene>
<sequence length="269" mass="31375">MAVDFCVSLFSDEEDEKEFTTKREFSDPLRMFRYCAHSERDITNDWNSKAEWTGEKWSETVKASNFSESFTEDRKRVNRKRKAYSVLVEHPVGELEQSPTVKLHLEGSQLAVGLQEQLINKVNLDAYPDLDLSTLSCKVKKGYFILKSGSSRSRKWSGDSRKRVYCDENGDRMLQFLIPIRHGSIPEQVKVDVDRKNRTVNIMASSVVEKEWMNIEKVFSFSQHLPQMVDLEKVKVRMRSEDDEPIPYLEISAPFQDEIRNSNERRSSF</sequence>
<proteinExistence type="predicted"/>
<keyword evidence="2" id="KW-1185">Reference proteome</keyword>
<accession>A0A7I8VBC3</accession>
<protein>
    <submittedName>
        <fullName evidence="1">DgyrCDS2140</fullName>
    </submittedName>
</protein>
<dbReference type="EMBL" id="CAJFCJ010000003">
    <property type="protein sequence ID" value="CAD5112932.1"/>
    <property type="molecule type" value="Genomic_DNA"/>
</dbReference>
<dbReference type="Proteomes" id="UP000549394">
    <property type="component" value="Unassembled WGS sequence"/>
</dbReference>
<dbReference type="AlphaFoldDB" id="A0A7I8VBC3"/>
<evidence type="ECO:0000313" key="2">
    <source>
        <dbReference type="Proteomes" id="UP000549394"/>
    </source>
</evidence>